<dbReference type="Proteomes" id="UP000272942">
    <property type="component" value="Unassembled WGS sequence"/>
</dbReference>
<reference evidence="7" key="1">
    <citation type="submission" date="2016-06" db="UniProtKB">
        <authorList>
            <consortium name="WormBaseParasite"/>
        </authorList>
    </citation>
    <scope>IDENTIFICATION</scope>
</reference>
<dbReference type="PANTHER" id="PTHR12937">
    <property type="entry name" value="VACUOLAR PROTEIN SORTING 28, ISOFORM 2 VPS28"/>
    <property type="match status" value="1"/>
</dbReference>
<dbReference type="InterPro" id="IPR037202">
    <property type="entry name" value="ESCRT_assembly_dom"/>
</dbReference>
<gene>
    <name evidence="5" type="ORF">ECPE_LOCUS9431</name>
</gene>
<evidence type="ECO:0000256" key="2">
    <source>
        <dbReference type="ARBA" id="ARBA00022448"/>
    </source>
</evidence>
<protein>
    <submittedName>
        <fullName evidence="7">Secreted protein</fullName>
    </submittedName>
</protein>
<keyword evidence="6" id="KW-1185">Reference proteome</keyword>
<proteinExistence type="predicted"/>
<sequence length="160" mass="18107">MCILFLVSNLPARSVDIGTAQNTSLPENTSRYDNLAELYAVINTIQCLQKAYIKDQINSKEISNIILIGIQQLMDCPAALERIKEGRPITIKDDKMNISKSIADFVSQDRCDALRLGSLLRNSNVDSTYVFLFIISHCIINGREKPIVIYVNSRPRPFDW</sequence>
<organism evidence="7">
    <name type="scientific">Echinostoma caproni</name>
    <dbReference type="NCBI Taxonomy" id="27848"/>
    <lineage>
        <taxon>Eukaryota</taxon>
        <taxon>Metazoa</taxon>
        <taxon>Spiralia</taxon>
        <taxon>Lophotrochozoa</taxon>
        <taxon>Platyhelminthes</taxon>
        <taxon>Trematoda</taxon>
        <taxon>Digenea</taxon>
        <taxon>Plagiorchiida</taxon>
        <taxon>Echinostomata</taxon>
        <taxon>Echinostomatoidea</taxon>
        <taxon>Echinostomatidae</taxon>
        <taxon>Echinostoma</taxon>
    </lineage>
</organism>
<keyword evidence="2" id="KW-0813">Transport</keyword>
<evidence type="ECO:0000256" key="3">
    <source>
        <dbReference type="ARBA" id="ARBA00022753"/>
    </source>
</evidence>
<dbReference type="PANTHER" id="PTHR12937:SF0">
    <property type="entry name" value="VACUOLAR PROTEIN SORTING-ASSOCIATED PROTEIN 28 HOMOLOG"/>
    <property type="match status" value="1"/>
</dbReference>
<dbReference type="InterPro" id="IPR038358">
    <property type="entry name" value="VPS28_N_sf"/>
</dbReference>
<keyword evidence="4" id="KW-0653">Protein transport</keyword>
<comment type="subcellular location">
    <subcellularLocation>
        <location evidence="1">Endosome</location>
    </subcellularLocation>
</comment>
<dbReference type="InterPro" id="IPR007143">
    <property type="entry name" value="Vps28"/>
</dbReference>
<dbReference type="WBParaSite" id="ECPE_0000946001-mRNA-1">
    <property type="protein sequence ID" value="ECPE_0000946001-mRNA-1"/>
    <property type="gene ID" value="ECPE_0000946001"/>
</dbReference>
<dbReference type="SUPFAM" id="SSF140111">
    <property type="entry name" value="Endosomal sorting complex assembly domain"/>
    <property type="match status" value="1"/>
</dbReference>
<evidence type="ECO:0000313" key="6">
    <source>
        <dbReference type="Proteomes" id="UP000272942"/>
    </source>
</evidence>
<evidence type="ECO:0000313" key="5">
    <source>
        <dbReference type="EMBL" id="VDP85353.1"/>
    </source>
</evidence>
<dbReference type="GO" id="GO:0000813">
    <property type="term" value="C:ESCRT I complex"/>
    <property type="evidence" value="ECO:0007669"/>
    <property type="project" value="InterPro"/>
</dbReference>
<dbReference type="AlphaFoldDB" id="A0A183AR46"/>
<evidence type="ECO:0000313" key="7">
    <source>
        <dbReference type="WBParaSite" id="ECPE_0000946001-mRNA-1"/>
    </source>
</evidence>
<name>A0A183AR46_9TREM</name>
<dbReference type="Gene3D" id="1.20.1440.200">
    <property type="match status" value="1"/>
</dbReference>
<reference evidence="5 6" key="2">
    <citation type="submission" date="2018-11" db="EMBL/GenBank/DDBJ databases">
        <authorList>
            <consortium name="Pathogen Informatics"/>
        </authorList>
    </citation>
    <scope>NUCLEOTIDE SEQUENCE [LARGE SCALE GENOMIC DNA]</scope>
    <source>
        <strain evidence="5 6">Egypt</strain>
    </source>
</reference>
<dbReference type="EMBL" id="UZAN01047413">
    <property type="protein sequence ID" value="VDP85353.1"/>
    <property type="molecule type" value="Genomic_DNA"/>
</dbReference>
<dbReference type="OrthoDB" id="2671at2759"/>
<evidence type="ECO:0000256" key="4">
    <source>
        <dbReference type="ARBA" id="ARBA00022927"/>
    </source>
</evidence>
<evidence type="ECO:0000256" key="1">
    <source>
        <dbReference type="ARBA" id="ARBA00004177"/>
    </source>
</evidence>
<keyword evidence="3" id="KW-0967">Endosome</keyword>
<accession>A0A183AR46</accession>
<dbReference type="GO" id="GO:0043328">
    <property type="term" value="P:protein transport to vacuole involved in ubiquitin-dependent protein catabolic process via the multivesicular body sorting pathway"/>
    <property type="evidence" value="ECO:0007669"/>
    <property type="project" value="TreeGrafter"/>
</dbReference>
<dbReference type="GO" id="GO:0044877">
    <property type="term" value="F:protein-containing complex binding"/>
    <property type="evidence" value="ECO:0007669"/>
    <property type="project" value="TreeGrafter"/>
</dbReference>
<dbReference type="Pfam" id="PF03997">
    <property type="entry name" value="VPS28"/>
    <property type="match status" value="1"/>
</dbReference>